<dbReference type="GO" id="GO:0016020">
    <property type="term" value="C:membrane"/>
    <property type="evidence" value="ECO:0007669"/>
    <property type="project" value="UniProtKB-SubCell"/>
</dbReference>
<dbReference type="InterPro" id="IPR008661">
    <property type="entry name" value="L6_membrane"/>
</dbReference>
<evidence type="ECO:0000256" key="5">
    <source>
        <dbReference type="ARBA" id="ARBA00023136"/>
    </source>
</evidence>
<evidence type="ECO:0000256" key="6">
    <source>
        <dbReference type="SAM" id="Phobius"/>
    </source>
</evidence>
<comment type="similarity">
    <text evidence="2">Belongs to the L6 tetraspanin family.</text>
</comment>
<accession>A0A8C4SRY7</accession>
<gene>
    <name evidence="7" type="primary">TM4SF20</name>
</gene>
<dbReference type="Pfam" id="PF05805">
    <property type="entry name" value="L6_membrane"/>
    <property type="match status" value="1"/>
</dbReference>
<dbReference type="PANTHER" id="PTHR14198">
    <property type="entry name" value="TRANSMEMBRANE 4 L6 FAMILY MEMBER 1-RELATED"/>
    <property type="match status" value="1"/>
</dbReference>
<keyword evidence="4 6" id="KW-1133">Transmembrane helix</keyword>
<dbReference type="AlphaFoldDB" id="A0A8C4SRY7"/>
<feature type="transmembrane region" description="Helical" evidence="6">
    <location>
        <begin position="51"/>
        <end position="72"/>
    </location>
</feature>
<keyword evidence="5 6" id="KW-0472">Membrane</keyword>
<evidence type="ECO:0000256" key="3">
    <source>
        <dbReference type="ARBA" id="ARBA00022692"/>
    </source>
</evidence>
<evidence type="ECO:0000313" key="8">
    <source>
        <dbReference type="Proteomes" id="UP000694620"/>
    </source>
</evidence>
<proteinExistence type="inferred from homology"/>
<dbReference type="Ensembl" id="ENSECRT00000020655.1">
    <property type="protein sequence ID" value="ENSECRP00000020218.1"/>
    <property type="gene ID" value="ENSECRG00000013585.1"/>
</dbReference>
<feature type="transmembrane region" description="Helical" evidence="6">
    <location>
        <begin position="185"/>
        <end position="218"/>
    </location>
</feature>
<dbReference type="PANTHER" id="PTHR14198:SF17">
    <property type="entry name" value="TRANSMEMBRANE 4 L6 FAMILY MEMBER 20"/>
    <property type="match status" value="1"/>
</dbReference>
<protein>
    <submittedName>
        <fullName evidence="7">Transmembrane 4 L six family member 20</fullName>
    </submittedName>
</protein>
<comment type="subcellular location">
    <subcellularLocation>
        <location evidence="1">Membrane</location>
        <topology evidence="1">Multi-pass membrane protein</topology>
    </subcellularLocation>
</comment>
<keyword evidence="3 6" id="KW-0812">Transmembrane</keyword>
<dbReference type="Proteomes" id="UP000694620">
    <property type="component" value="Chromosome 2"/>
</dbReference>
<evidence type="ECO:0000256" key="4">
    <source>
        <dbReference type="ARBA" id="ARBA00022989"/>
    </source>
</evidence>
<feature type="transmembrane region" description="Helical" evidence="6">
    <location>
        <begin position="84"/>
        <end position="112"/>
    </location>
</feature>
<organism evidence="7 8">
    <name type="scientific">Erpetoichthys calabaricus</name>
    <name type="common">Rope fish</name>
    <name type="synonym">Calamoichthys calabaricus</name>
    <dbReference type="NCBI Taxonomy" id="27687"/>
    <lineage>
        <taxon>Eukaryota</taxon>
        <taxon>Metazoa</taxon>
        <taxon>Chordata</taxon>
        <taxon>Craniata</taxon>
        <taxon>Vertebrata</taxon>
        <taxon>Euteleostomi</taxon>
        <taxon>Actinopterygii</taxon>
        <taxon>Polypteriformes</taxon>
        <taxon>Polypteridae</taxon>
        <taxon>Erpetoichthys</taxon>
    </lineage>
</organism>
<dbReference type="GeneTree" id="ENSGT01030000234590"/>
<reference evidence="7" key="1">
    <citation type="submission" date="2021-06" db="EMBL/GenBank/DDBJ databases">
        <authorList>
            <consortium name="Wellcome Sanger Institute Data Sharing"/>
        </authorList>
    </citation>
    <scope>NUCLEOTIDE SEQUENCE [LARGE SCALE GENOMIC DNA]</scope>
</reference>
<keyword evidence="8" id="KW-1185">Reference proteome</keyword>
<evidence type="ECO:0000256" key="2">
    <source>
        <dbReference type="ARBA" id="ARBA00006193"/>
    </source>
</evidence>
<reference evidence="7" key="3">
    <citation type="submission" date="2025-09" db="UniProtKB">
        <authorList>
            <consortium name="Ensembl"/>
        </authorList>
    </citation>
    <scope>IDENTIFICATION</scope>
</reference>
<name>A0A8C4SRY7_ERPCA</name>
<reference evidence="7" key="2">
    <citation type="submission" date="2025-08" db="UniProtKB">
        <authorList>
            <consortium name="Ensembl"/>
        </authorList>
    </citation>
    <scope>IDENTIFICATION</scope>
</reference>
<sequence>MTCSEALTSCNGYFLLTLAILAIGLNLVPLVADYATEGSPFENAISCYEWWLPGILGGGILVLPVVAMTFAAKKRGSCNSRTGVSSLAASLVIIVGIAGALYCVLISLYALAQGPLLCEVSQDATVESCDFNLRNISLISNVNFNMKWYFENGCNSEMNKTRALLGTGQGVLTTLDLNEMQQKNIHLIAFAGLSMVALLEILLSALQIVSGTFGCLCGTSKRRRDMHM</sequence>
<feature type="transmembrane region" description="Helical" evidence="6">
    <location>
        <begin position="12"/>
        <end position="31"/>
    </location>
</feature>
<evidence type="ECO:0000256" key="1">
    <source>
        <dbReference type="ARBA" id="ARBA00004141"/>
    </source>
</evidence>
<evidence type="ECO:0000313" key="7">
    <source>
        <dbReference type="Ensembl" id="ENSECRP00000020218.1"/>
    </source>
</evidence>